<dbReference type="RefSeq" id="WP_128341555.1">
    <property type="nucleotide sequence ID" value="NZ_CAWOMG010000111.1"/>
</dbReference>
<name>A0AAJ5ZEV8_AERCA</name>
<gene>
    <name evidence="2" type="ORF">P5S46_21550</name>
</gene>
<dbReference type="AlphaFoldDB" id="A0AAJ5ZEV8"/>
<evidence type="ECO:0000313" key="2">
    <source>
        <dbReference type="EMBL" id="WFG00351.1"/>
    </source>
</evidence>
<proteinExistence type="predicted"/>
<keyword evidence="2" id="KW-0614">Plasmid</keyword>
<evidence type="ECO:0000256" key="1">
    <source>
        <dbReference type="SAM" id="MobiDB-lite"/>
    </source>
</evidence>
<geneLocation type="plasmid" evidence="2 3">
    <name>pAC1520</name>
</geneLocation>
<reference evidence="2" key="1">
    <citation type="submission" date="2023-03" db="EMBL/GenBank/DDBJ databases">
        <title>Aeromonas caviae strain AC1520.</title>
        <authorList>
            <person name="Xie T."/>
            <person name="Zhang Q."/>
            <person name="Deng J."/>
            <person name="Li X."/>
        </authorList>
    </citation>
    <scope>NUCLEOTIDE SEQUENCE</scope>
    <source>
        <strain evidence="2">AC1520</strain>
        <plasmid evidence="2">pAC1520</plasmid>
    </source>
</reference>
<accession>A0AAJ5ZEV8</accession>
<sequence length="277" mass="29717">MTSKQSNRYSARIVTPVLLGISSLSITSSVIKSALAQLVTIYPYAIDEVLSALSEARRYIKAADANSLRKQRLELNDELADKCRELMSAYDVSLNELCFAGVWLQAKISLAYGQAITGAKSLAKPSLPLPSCSLIDYMATPVRLNGTQIHVNGYRSQPETNEVPVLPESAMAMVQTAHVDRSASPAATPLAVAPEQAVGSAEVQLTTSIAPSVQVIETHEPPLDVVNHQAQSGEGSQTREHLVRAPEPTDNLALGDTARDDSDSDEDFDALMACLNI</sequence>
<organism evidence="2 3">
    <name type="scientific">Aeromonas caviae</name>
    <name type="common">Aeromonas punctata</name>
    <dbReference type="NCBI Taxonomy" id="648"/>
    <lineage>
        <taxon>Bacteria</taxon>
        <taxon>Pseudomonadati</taxon>
        <taxon>Pseudomonadota</taxon>
        <taxon>Gammaproteobacteria</taxon>
        <taxon>Aeromonadales</taxon>
        <taxon>Aeromonadaceae</taxon>
        <taxon>Aeromonas</taxon>
    </lineage>
</organism>
<feature type="region of interest" description="Disordered" evidence="1">
    <location>
        <begin position="232"/>
        <end position="264"/>
    </location>
</feature>
<protein>
    <submittedName>
        <fullName evidence="2">Uncharacterized protein</fullName>
    </submittedName>
</protein>
<dbReference type="EMBL" id="CP120943">
    <property type="protein sequence ID" value="WFG00351.1"/>
    <property type="molecule type" value="Genomic_DNA"/>
</dbReference>
<dbReference type="Proteomes" id="UP001218423">
    <property type="component" value="Plasmid pAC1520"/>
</dbReference>
<evidence type="ECO:0000313" key="3">
    <source>
        <dbReference type="Proteomes" id="UP001218423"/>
    </source>
</evidence>